<feature type="region of interest" description="Disordered" evidence="1">
    <location>
        <begin position="348"/>
        <end position="369"/>
    </location>
</feature>
<evidence type="ECO:0000256" key="1">
    <source>
        <dbReference type="SAM" id="MobiDB-lite"/>
    </source>
</evidence>
<gene>
    <name evidence="2" type="ORF">NQ318_014540</name>
</gene>
<dbReference type="AlphaFoldDB" id="A0AAV8XHX1"/>
<feature type="region of interest" description="Disordered" evidence="1">
    <location>
        <begin position="185"/>
        <end position="239"/>
    </location>
</feature>
<feature type="region of interest" description="Disordered" evidence="1">
    <location>
        <begin position="266"/>
        <end position="322"/>
    </location>
</feature>
<accession>A0AAV8XHX1</accession>
<dbReference type="EMBL" id="JAPWTK010000588">
    <property type="protein sequence ID" value="KAJ8938059.1"/>
    <property type="molecule type" value="Genomic_DNA"/>
</dbReference>
<feature type="region of interest" description="Disordered" evidence="1">
    <location>
        <begin position="140"/>
        <end position="160"/>
    </location>
</feature>
<name>A0AAV8XHX1_9CUCU</name>
<comment type="caution">
    <text evidence="2">The sequence shown here is derived from an EMBL/GenBank/DDBJ whole genome shotgun (WGS) entry which is preliminary data.</text>
</comment>
<keyword evidence="3" id="KW-1185">Reference proteome</keyword>
<feature type="compositionally biased region" description="Basic and acidic residues" evidence="1">
    <location>
        <begin position="275"/>
        <end position="288"/>
    </location>
</feature>
<dbReference type="Proteomes" id="UP001162162">
    <property type="component" value="Unassembled WGS sequence"/>
</dbReference>
<sequence>MSTLSKQKNSKWNLMMEQRRRGLSKLKGLVIPETSENDVQPAINIPEIKSQPATFVQVPKLDNINNNTQIFTTNHDSLKSSIVIPPWPTNTTSNIPKYSPAFKRKSLQVYPTNVERTDSCEYVANAEVIKYCDKSSSKLNKLDDDINPPKSLESISSPTRSDCSFDYVSSTKRYIREPIDSFQKSHVGKVEDESDNDSAVSSSQSSYNSRFSPPPSPTRSYDLNSYKNKSEDELNSQNRLLKPSSVEAINRKNILASAKCRSGKDLKIGSPVIRRKQEEQASEKKEEPAPTVKAESSPGARHDAKISEKLGSASISTSNDRKDIVKHPANHADVEKSIPAVKIAPKNTFAPISKPPAIPPLKNGTEDMKENKITRELYSSRSILSGRTKPINVKALREKL</sequence>
<protein>
    <submittedName>
        <fullName evidence="2">Uncharacterized protein</fullName>
    </submittedName>
</protein>
<reference evidence="2" key="1">
    <citation type="journal article" date="2023" name="Insect Mol. Biol.">
        <title>Genome sequencing provides insights into the evolution of gene families encoding plant cell wall-degrading enzymes in longhorned beetles.</title>
        <authorList>
            <person name="Shin N.R."/>
            <person name="Okamura Y."/>
            <person name="Kirsch R."/>
            <person name="Pauchet Y."/>
        </authorList>
    </citation>
    <scope>NUCLEOTIDE SEQUENCE</scope>
    <source>
        <strain evidence="2">AMC_N1</strain>
    </source>
</reference>
<evidence type="ECO:0000313" key="3">
    <source>
        <dbReference type="Proteomes" id="UP001162162"/>
    </source>
</evidence>
<organism evidence="2 3">
    <name type="scientific">Aromia moschata</name>
    <dbReference type="NCBI Taxonomy" id="1265417"/>
    <lineage>
        <taxon>Eukaryota</taxon>
        <taxon>Metazoa</taxon>
        <taxon>Ecdysozoa</taxon>
        <taxon>Arthropoda</taxon>
        <taxon>Hexapoda</taxon>
        <taxon>Insecta</taxon>
        <taxon>Pterygota</taxon>
        <taxon>Neoptera</taxon>
        <taxon>Endopterygota</taxon>
        <taxon>Coleoptera</taxon>
        <taxon>Polyphaga</taxon>
        <taxon>Cucujiformia</taxon>
        <taxon>Chrysomeloidea</taxon>
        <taxon>Cerambycidae</taxon>
        <taxon>Cerambycinae</taxon>
        <taxon>Callichromatini</taxon>
        <taxon>Aromia</taxon>
    </lineage>
</organism>
<evidence type="ECO:0000313" key="2">
    <source>
        <dbReference type="EMBL" id="KAJ8938059.1"/>
    </source>
</evidence>
<proteinExistence type="predicted"/>
<feature type="compositionally biased region" description="Low complexity" evidence="1">
    <location>
        <begin position="197"/>
        <end position="211"/>
    </location>
</feature>